<sequence>MAKAQAINQAKPGEALVITKAVVNAAERLGLNARILAAVIGVSEATVSRMKRQDHLLERDSKPFELGVLFVRLFRSLDAIVGGDETVARQWLRNGNIAFAAAPIDRITSISGLTDVLAYLDARRALI</sequence>
<feature type="domain" description="Antitoxin Xre/MbcA/ParS-like toxin-binding" evidence="1">
    <location>
        <begin position="76"/>
        <end position="124"/>
    </location>
</feature>
<dbReference type="InterPro" id="IPR024467">
    <property type="entry name" value="Xre/MbcA/ParS-like_toxin-bd"/>
</dbReference>
<dbReference type="EMBL" id="JACHBG010000001">
    <property type="protein sequence ID" value="MBB6483091.1"/>
    <property type="molecule type" value="Genomic_DNA"/>
</dbReference>
<dbReference type="GO" id="GO:0003677">
    <property type="term" value="F:DNA binding"/>
    <property type="evidence" value="ECO:0007669"/>
    <property type="project" value="InterPro"/>
</dbReference>
<name>A0A7X0IP33_9HYPH</name>
<dbReference type="AlphaFoldDB" id="A0A7X0IP33"/>
<dbReference type="RefSeq" id="WP_184701187.1">
    <property type="nucleotide sequence ID" value="NZ_JACHBG010000001.1"/>
</dbReference>
<evidence type="ECO:0000259" key="2">
    <source>
        <dbReference type="Pfam" id="PF20432"/>
    </source>
</evidence>
<dbReference type="Pfam" id="PF20432">
    <property type="entry name" value="Xre-like-HTH"/>
    <property type="match status" value="1"/>
</dbReference>
<dbReference type="Pfam" id="PF09722">
    <property type="entry name" value="Xre_MbcA_ParS_C"/>
    <property type="match status" value="1"/>
</dbReference>
<protein>
    <recommendedName>
        <fullName evidence="5">DUF2384 domain-containing protein</fullName>
    </recommendedName>
</protein>
<gene>
    <name evidence="3" type="ORF">GGD46_000334</name>
</gene>
<evidence type="ECO:0008006" key="5">
    <source>
        <dbReference type="Google" id="ProtNLM"/>
    </source>
</evidence>
<accession>A0A7X0IP33</accession>
<evidence type="ECO:0000313" key="3">
    <source>
        <dbReference type="EMBL" id="MBB6483091.1"/>
    </source>
</evidence>
<proteinExistence type="predicted"/>
<dbReference type="Proteomes" id="UP000565576">
    <property type="component" value="Unassembled WGS sequence"/>
</dbReference>
<dbReference type="InterPro" id="IPR046847">
    <property type="entry name" value="Xre-like_HTH"/>
</dbReference>
<reference evidence="3 4" key="1">
    <citation type="submission" date="2020-08" db="EMBL/GenBank/DDBJ databases">
        <title>Genomic Encyclopedia of Type Strains, Phase IV (KMG-V): Genome sequencing to study the core and pangenomes of soil and plant-associated prokaryotes.</title>
        <authorList>
            <person name="Whitman W."/>
        </authorList>
    </citation>
    <scope>NUCLEOTIDE SEQUENCE [LARGE SCALE GENOMIC DNA]</scope>
    <source>
        <strain evidence="3 4">SEMIA 4060</strain>
    </source>
</reference>
<comment type="caution">
    <text evidence="3">The sequence shown here is derived from an EMBL/GenBank/DDBJ whole genome shotgun (WGS) entry which is preliminary data.</text>
</comment>
<evidence type="ECO:0000259" key="1">
    <source>
        <dbReference type="Pfam" id="PF09722"/>
    </source>
</evidence>
<feature type="domain" description="Antitoxin Xre-like helix-turn-helix" evidence="2">
    <location>
        <begin position="19"/>
        <end position="72"/>
    </location>
</feature>
<evidence type="ECO:0000313" key="4">
    <source>
        <dbReference type="Proteomes" id="UP000565576"/>
    </source>
</evidence>
<organism evidence="3 4">
    <name type="scientific">Rhizobium lusitanum</name>
    <dbReference type="NCBI Taxonomy" id="293958"/>
    <lineage>
        <taxon>Bacteria</taxon>
        <taxon>Pseudomonadati</taxon>
        <taxon>Pseudomonadota</taxon>
        <taxon>Alphaproteobacteria</taxon>
        <taxon>Hyphomicrobiales</taxon>
        <taxon>Rhizobiaceae</taxon>
        <taxon>Rhizobium/Agrobacterium group</taxon>
        <taxon>Rhizobium</taxon>
    </lineage>
</organism>